<comment type="caution">
    <text evidence="4">Lacks conserved residue(s) required for the propagation of feature annotation.</text>
</comment>
<feature type="active site" description="Proton donor/acceptor" evidence="4">
    <location>
        <position position="140"/>
    </location>
</feature>
<keyword evidence="3 4" id="KW-0704">Schiff base</keyword>
<dbReference type="PANTHER" id="PTHR43699">
    <property type="entry name" value="3-DEHYDROQUINATE DEHYDRATASE"/>
    <property type="match status" value="1"/>
</dbReference>
<dbReference type="RefSeq" id="WP_304600463.1">
    <property type="nucleotide sequence ID" value="NZ_JAUQYP010000001.1"/>
</dbReference>
<gene>
    <name evidence="4 5" type="primary">aroD</name>
    <name evidence="5" type="ORF">Q6348_06375</name>
</gene>
<dbReference type="NCBIfam" id="TIGR01093">
    <property type="entry name" value="aroD"/>
    <property type="match status" value="1"/>
</dbReference>
<dbReference type="InterPro" id="IPR050146">
    <property type="entry name" value="Type-I_3-dehydroquinase"/>
</dbReference>
<keyword evidence="4" id="KW-0057">Aromatic amino acid biosynthesis</keyword>
<proteinExistence type="inferred from homology"/>
<dbReference type="InterPro" id="IPR001381">
    <property type="entry name" value="DHquinase_I"/>
</dbReference>
<feature type="binding site" evidence="4">
    <location>
        <position position="209"/>
    </location>
    <ligand>
        <name>3-dehydroquinate</name>
        <dbReference type="ChEBI" id="CHEBI:32364"/>
    </ligand>
</feature>
<dbReference type="InterPro" id="IPR013785">
    <property type="entry name" value="Aldolase_TIM"/>
</dbReference>
<evidence type="ECO:0000256" key="3">
    <source>
        <dbReference type="ARBA" id="ARBA00023270"/>
    </source>
</evidence>
<evidence type="ECO:0000256" key="4">
    <source>
        <dbReference type="HAMAP-Rule" id="MF_00214"/>
    </source>
</evidence>
<comment type="caution">
    <text evidence="5">The sequence shown here is derived from an EMBL/GenBank/DDBJ whole genome shotgun (WGS) entry which is preliminary data.</text>
</comment>
<comment type="catalytic activity">
    <reaction evidence="1 4">
        <text>3-dehydroquinate = 3-dehydroshikimate + H2O</text>
        <dbReference type="Rhea" id="RHEA:21096"/>
        <dbReference type="ChEBI" id="CHEBI:15377"/>
        <dbReference type="ChEBI" id="CHEBI:16630"/>
        <dbReference type="ChEBI" id="CHEBI:32364"/>
        <dbReference type="EC" id="4.2.1.10"/>
    </reaction>
</comment>
<protein>
    <recommendedName>
        <fullName evidence="4">3-dehydroquinate dehydratase</fullName>
        <shortName evidence="4">3-dehydroquinase</shortName>
        <ecNumber evidence="4">4.2.1.10</ecNumber>
    </recommendedName>
    <alternativeName>
        <fullName evidence="4">Type I DHQase</fullName>
    </alternativeName>
    <alternativeName>
        <fullName evidence="4">Type I dehydroquinase</fullName>
        <shortName evidence="4">DHQ1</shortName>
    </alternativeName>
</protein>
<feature type="binding site" evidence="4">
    <location>
        <position position="232"/>
    </location>
    <ligand>
        <name>3-dehydroquinate</name>
        <dbReference type="ChEBI" id="CHEBI:32364"/>
    </ligand>
</feature>
<dbReference type="Pfam" id="PF01487">
    <property type="entry name" value="DHquinase_I"/>
    <property type="match status" value="1"/>
</dbReference>
<comment type="similarity">
    <text evidence="4">Belongs to the type-I 3-dehydroquinase family.</text>
</comment>
<comment type="pathway">
    <text evidence="4">Metabolic intermediate biosynthesis; chorismate biosynthesis; chorismate from D-erythrose 4-phosphate and phosphoenolpyruvate: step 3/7.</text>
</comment>
<dbReference type="HAMAP" id="MF_00214">
    <property type="entry name" value="AroD"/>
    <property type="match status" value="1"/>
</dbReference>
<feature type="active site" description="Schiff-base intermediate with substrate" evidence="4">
    <location>
        <position position="167"/>
    </location>
</feature>
<dbReference type="EMBL" id="JAUQYP010000001">
    <property type="protein sequence ID" value="MDO8106821.1"/>
    <property type="molecule type" value="Genomic_DNA"/>
</dbReference>
<feature type="binding site" evidence="4">
    <location>
        <position position="81"/>
    </location>
    <ligand>
        <name>3-dehydroquinate</name>
        <dbReference type="ChEBI" id="CHEBI:32364"/>
    </ligand>
</feature>
<name>A0ABT9D8P1_9CELL</name>
<dbReference type="Proteomes" id="UP001232536">
    <property type="component" value="Unassembled WGS sequence"/>
</dbReference>
<evidence type="ECO:0000313" key="6">
    <source>
        <dbReference type="Proteomes" id="UP001232536"/>
    </source>
</evidence>
<dbReference type="SUPFAM" id="SSF51569">
    <property type="entry name" value="Aldolase"/>
    <property type="match status" value="1"/>
</dbReference>
<keyword evidence="6" id="KW-1185">Reference proteome</keyword>
<feature type="binding site" evidence="4">
    <location>
        <position position="228"/>
    </location>
    <ligand>
        <name>3-dehydroquinate</name>
        <dbReference type="ChEBI" id="CHEBI:32364"/>
    </ligand>
</feature>
<dbReference type="CDD" id="cd00502">
    <property type="entry name" value="DHQase_I"/>
    <property type="match status" value="1"/>
</dbReference>
<sequence length="261" mass="26829">MLEIRGVRFDPARPVVIVPLTGVDLRELTDQAAAVRRAAPDVVEWRVDLAERLAGDLRGTVAAAHRLTDALGGIPLLVTVRTRPEGGRAPVDPDGHLDTLRALMDAGATDLVDVEMLQPGAHAAVVAAHEAGVAVVGSHHDLRSTPSRGEMVGVLRRMAGAGADVCKIAVTPQDPGDVLELLGATWTASRELDRPVVTVSMGALGGVSRVAGGVFGSAATFASVGRGSAPGQLDVATVRAALAALQPDGAGRERPGAGDWR</sequence>
<dbReference type="GO" id="GO:0003855">
    <property type="term" value="F:3-dehydroquinate dehydratase activity"/>
    <property type="evidence" value="ECO:0007669"/>
    <property type="project" value="UniProtKB-EC"/>
</dbReference>
<evidence type="ECO:0000256" key="2">
    <source>
        <dbReference type="ARBA" id="ARBA00023239"/>
    </source>
</evidence>
<evidence type="ECO:0000256" key="1">
    <source>
        <dbReference type="ARBA" id="ARBA00001864"/>
    </source>
</evidence>
<dbReference type="EC" id="4.2.1.10" evidence="4"/>
<keyword evidence="2 4" id="KW-0456">Lyase</keyword>
<dbReference type="PANTHER" id="PTHR43699:SF1">
    <property type="entry name" value="3-DEHYDROQUINATE DEHYDRATASE"/>
    <property type="match status" value="1"/>
</dbReference>
<dbReference type="InterPro" id="IPR018508">
    <property type="entry name" value="3-dehydroquinate_DH_AS"/>
</dbReference>
<evidence type="ECO:0000313" key="5">
    <source>
        <dbReference type="EMBL" id="MDO8106821.1"/>
    </source>
</evidence>
<dbReference type="Gene3D" id="3.20.20.70">
    <property type="entry name" value="Aldolase class I"/>
    <property type="match status" value="1"/>
</dbReference>
<feature type="binding site" evidence="4">
    <location>
        <begin position="44"/>
        <end position="46"/>
    </location>
    <ligand>
        <name>3-dehydroquinate</name>
        <dbReference type="ChEBI" id="CHEBI:32364"/>
    </ligand>
</feature>
<dbReference type="PROSITE" id="PS01028">
    <property type="entry name" value="DEHYDROQUINASE_I"/>
    <property type="match status" value="1"/>
</dbReference>
<accession>A0ABT9D8P1</accession>
<comment type="function">
    <text evidence="4">Involved in the third step of the chorismate pathway, which leads to the biosynthesis of aromatic amino acids. Catalyzes the cis-dehydration of 3-dehydroquinate (DHQ) and introduces the first double bond of the aromatic ring to yield 3-dehydroshikimate.</text>
</comment>
<reference evidence="5 6" key="1">
    <citation type="submission" date="2023-07" db="EMBL/GenBank/DDBJ databases">
        <title>Description of novel actinomycetes strains, isolated from tidal flat sediment.</title>
        <authorList>
            <person name="Lu C."/>
        </authorList>
    </citation>
    <scope>NUCLEOTIDE SEQUENCE [LARGE SCALE GENOMIC DNA]</scope>
    <source>
        <strain evidence="5 6">SYSU T00b441</strain>
    </source>
</reference>
<organism evidence="5 6">
    <name type="scientific">Actinotalea lenta</name>
    <dbReference type="NCBI Taxonomy" id="3064654"/>
    <lineage>
        <taxon>Bacteria</taxon>
        <taxon>Bacillati</taxon>
        <taxon>Actinomycetota</taxon>
        <taxon>Actinomycetes</taxon>
        <taxon>Micrococcales</taxon>
        <taxon>Cellulomonadaceae</taxon>
        <taxon>Actinotalea</taxon>
    </lineage>
</organism>
<comment type="subunit">
    <text evidence="4">Homodimer.</text>
</comment>
<keyword evidence="4" id="KW-0028">Amino-acid biosynthesis</keyword>